<name>A0A0J7K3K9_LASNI</name>
<accession>A0A0J7K3K9</accession>
<reference evidence="1 2" key="1">
    <citation type="submission" date="2015-04" db="EMBL/GenBank/DDBJ databases">
        <title>Lasius niger genome sequencing.</title>
        <authorList>
            <person name="Konorov E.A."/>
            <person name="Nikitin M.A."/>
            <person name="Kirill M.V."/>
            <person name="Chang P."/>
        </authorList>
    </citation>
    <scope>NUCLEOTIDE SEQUENCE [LARGE SCALE GENOMIC DNA]</scope>
    <source>
        <tissue evidence="1">Whole</tissue>
    </source>
</reference>
<protein>
    <submittedName>
        <fullName evidence="1">Zinc finger protein 687</fullName>
    </submittedName>
</protein>
<gene>
    <name evidence="1" type="ORF">RF55_16876</name>
</gene>
<comment type="caution">
    <text evidence="1">The sequence shown here is derived from an EMBL/GenBank/DDBJ whole genome shotgun (WGS) entry which is preliminary data.</text>
</comment>
<organism evidence="1 2">
    <name type="scientific">Lasius niger</name>
    <name type="common">Black garden ant</name>
    <dbReference type="NCBI Taxonomy" id="67767"/>
    <lineage>
        <taxon>Eukaryota</taxon>
        <taxon>Metazoa</taxon>
        <taxon>Ecdysozoa</taxon>
        <taxon>Arthropoda</taxon>
        <taxon>Hexapoda</taxon>
        <taxon>Insecta</taxon>
        <taxon>Pterygota</taxon>
        <taxon>Neoptera</taxon>
        <taxon>Endopterygota</taxon>
        <taxon>Hymenoptera</taxon>
        <taxon>Apocrita</taxon>
        <taxon>Aculeata</taxon>
        <taxon>Formicoidea</taxon>
        <taxon>Formicidae</taxon>
        <taxon>Formicinae</taxon>
        <taxon>Lasius</taxon>
        <taxon>Lasius</taxon>
    </lineage>
</organism>
<dbReference type="STRING" id="67767.A0A0J7K3K9"/>
<dbReference type="AlphaFoldDB" id="A0A0J7K3K9"/>
<dbReference type="OrthoDB" id="8856548at2759"/>
<sequence>MPQQISMVKYQDVGFDSKCTYDIKPKLRKNRRIENRWGVMYQVAVEDAVFGKKYSPYMPTEPPASLSEEIMESDPLYVCKQCKDCFRFQSSFEDHNKRRSWILGLWCHNCFITVCTHVTATGSACPICIKKDSDKRSYLRIRGLTKNQKLGVIKVFYNQCQLFEHVKMHGLSTVDMGDLMLMPLPANMYENDWSPEVEINQSTMYPEGG</sequence>
<evidence type="ECO:0000313" key="2">
    <source>
        <dbReference type="Proteomes" id="UP000036403"/>
    </source>
</evidence>
<dbReference type="Proteomes" id="UP000036403">
    <property type="component" value="Unassembled WGS sequence"/>
</dbReference>
<evidence type="ECO:0000313" key="1">
    <source>
        <dbReference type="EMBL" id="KMQ84927.1"/>
    </source>
</evidence>
<proteinExistence type="predicted"/>
<dbReference type="PaxDb" id="67767-A0A0J7K3K9"/>
<dbReference type="EMBL" id="LBMM01015108">
    <property type="protein sequence ID" value="KMQ84927.1"/>
    <property type="molecule type" value="Genomic_DNA"/>
</dbReference>
<keyword evidence="2" id="KW-1185">Reference proteome</keyword>